<evidence type="ECO:0000256" key="1">
    <source>
        <dbReference type="SAM" id="Phobius"/>
    </source>
</evidence>
<reference evidence="2 3" key="1">
    <citation type="journal article" date="2012" name="J. Bacteriol.">
        <title>Genome sequence of cold-adapted Pseudomonas mandelii strain JR-1.</title>
        <authorList>
            <person name="Jang S.H."/>
            <person name="Kim J."/>
            <person name="Kim J."/>
            <person name="Hong S."/>
            <person name="Lee C."/>
        </authorList>
    </citation>
    <scope>NUCLEOTIDE SEQUENCE [LARGE SCALE GENOMIC DNA]</scope>
    <source>
        <strain evidence="2 3">JR-1</strain>
    </source>
</reference>
<dbReference type="HOGENOM" id="CLU_2619335_0_0_6"/>
<dbReference type="EMBL" id="CP005960">
    <property type="protein sequence ID" value="AHZ70596.1"/>
    <property type="molecule type" value="Genomic_DNA"/>
</dbReference>
<gene>
    <name evidence="2" type="ORF">OU5_3517</name>
</gene>
<organism evidence="2 3">
    <name type="scientific">Pseudomonas mandelii JR-1</name>
    <dbReference type="NCBI Taxonomy" id="1147786"/>
    <lineage>
        <taxon>Bacteria</taxon>
        <taxon>Pseudomonadati</taxon>
        <taxon>Pseudomonadota</taxon>
        <taxon>Gammaproteobacteria</taxon>
        <taxon>Pseudomonadales</taxon>
        <taxon>Pseudomonadaceae</taxon>
        <taxon>Pseudomonas</taxon>
    </lineage>
</organism>
<name>A0A024EDA9_9PSED</name>
<dbReference type="AlphaFoldDB" id="A0A024EDA9"/>
<accession>A0A024EDA9</accession>
<keyword evidence="1" id="KW-0472">Membrane</keyword>
<evidence type="ECO:0000313" key="2">
    <source>
        <dbReference type="EMBL" id="AHZ70596.1"/>
    </source>
</evidence>
<protein>
    <submittedName>
        <fullName evidence="2">Uncharacterized protein</fullName>
    </submittedName>
</protein>
<dbReference type="KEGG" id="pman:OU5_3517"/>
<keyword evidence="1" id="KW-0812">Transmembrane</keyword>
<feature type="transmembrane region" description="Helical" evidence="1">
    <location>
        <begin position="42"/>
        <end position="64"/>
    </location>
</feature>
<dbReference type="Proteomes" id="UP000026913">
    <property type="component" value="Chromosome"/>
</dbReference>
<evidence type="ECO:0000313" key="3">
    <source>
        <dbReference type="Proteomes" id="UP000026913"/>
    </source>
</evidence>
<sequence length="78" mass="8001">MSVSTGSCGSCLPVVEFQIRKIADLGQQLAALAAIFDGAAKFHAALVFLLATGFDGAVAFFVGLGHFESPKAITGVSR</sequence>
<proteinExistence type="predicted"/>
<keyword evidence="1" id="KW-1133">Transmembrane helix</keyword>